<dbReference type="InterPro" id="IPR016039">
    <property type="entry name" value="Thiolase-like"/>
</dbReference>
<dbReference type="InterPro" id="IPR014030">
    <property type="entry name" value="Ketoacyl_synth_N"/>
</dbReference>
<evidence type="ECO:0000313" key="2">
    <source>
        <dbReference type="EMBL" id="EHP44731.1"/>
    </source>
</evidence>
<dbReference type="EMBL" id="AHJE01000003">
    <property type="protein sequence ID" value="EHP44731.1"/>
    <property type="molecule type" value="Genomic_DNA"/>
</dbReference>
<dbReference type="GO" id="GO:0016746">
    <property type="term" value="F:acyltransferase activity"/>
    <property type="evidence" value="ECO:0007669"/>
    <property type="project" value="InterPro"/>
</dbReference>
<organism evidence="2 3">
    <name type="scientific">Cupriavidus basilensis OR16</name>
    <dbReference type="NCBI Taxonomy" id="1127483"/>
    <lineage>
        <taxon>Bacteria</taxon>
        <taxon>Pseudomonadati</taxon>
        <taxon>Pseudomonadota</taxon>
        <taxon>Betaproteobacteria</taxon>
        <taxon>Burkholderiales</taxon>
        <taxon>Burkholderiaceae</taxon>
        <taxon>Cupriavidus</taxon>
    </lineage>
</organism>
<gene>
    <name evidence="2" type="ORF">OR16_01890</name>
</gene>
<dbReference type="Pfam" id="PF13723">
    <property type="entry name" value="Ketoacyl-synt_2"/>
    <property type="match status" value="1"/>
</dbReference>
<protein>
    <recommendedName>
        <fullName evidence="1">Beta-ketoacyl synthase-like N-terminal domain-containing protein</fullName>
    </recommendedName>
</protein>
<comment type="caution">
    <text evidence="2">The sequence shown here is derived from an EMBL/GenBank/DDBJ whole genome shotgun (WGS) entry which is preliminary data.</text>
</comment>
<reference evidence="2 3" key="1">
    <citation type="journal article" date="2012" name="J. Bacteriol.">
        <title>De Novo Genome Project of Cupriavidus basilensis OR16.</title>
        <authorList>
            <person name="Cserhati M."/>
            <person name="Kriszt B."/>
            <person name="Szoboszlay S."/>
            <person name="Toth A."/>
            <person name="Szabo I."/>
            <person name="Tancsics A."/>
            <person name="Nagy I."/>
            <person name="Horvath B."/>
            <person name="Nagy I."/>
            <person name="Kukolya J."/>
        </authorList>
    </citation>
    <scope>NUCLEOTIDE SEQUENCE [LARGE SCALE GENOMIC DNA]</scope>
    <source>
        <strain evidence="2 3">OR16</strain>
    </source>
</reference>
<dbReference type="AlphaFoldDB" id="H1RYP0"/>
<name>H1RYP0_9BURK</name>
<dbReference type="RefSeq" id="WP_006156247.1">
    <property type="nucleotide sequence ID" value="NZ_AHJE01000003.1"/>
</dbReference>
<dbReference type="OrthoDB" id="9798676at2"/>
<dbReference type="SUPFAM" id="SSF53901">
    <property type="entry name" value="Thiolase-like"/>
    <property type="match status" value="1"/>
</dbReference>
<dbReference type="PATRIC" id="fig|1127483.3.peg.390"/>
<evidence type="ECO:0000313" key="3">
    <source>
        <dbReference type="Proteomes" id="UP000005808"/>
    </source>
</evidence>
<accession>H1RYP0</accession>
<evidence type="ECO:0000259" key="1">
    <source>
        <dbReference type="Pfam" id="PF13723"/>
    </source>
</evidence>
<feature type="domain" description="Beta-ketoacyl synthase-like N-terminal" evidence="1">
    <location>
        <begin position="41"/>
        <end position="198"/>
    </location>
</feature>
<sequence>MQVSAFIEGLGLLGPGFKDWPQGAAVLAGTLPYASEPTWLPPPAGLPPAERRRTGPCVKLALALGRQAAAASGMDAAALPTVFSASSGDGQNYHLICEALASDDPLISPTRFHNSVHNAAAGYWGIASGAMASSNVLCARDGSFGAGLLDALCQVAVDREACLLIAYDTDYPEPLRSHRPIPDAFGVAMVLLPEPTARSLARIDVTLTEAPASRMTDPGLERLRQGIPAARALPLLQALALGGPSEVVIDYLDDLRLRMATVGMTS</sequence>
<dbReference type="Proteomes" id="UP000005808">
    <property type="component" value="Unassembled WGS sequence"/>
</dbReference>
<proteinExistence type="predicted"/>